<gene>
    <name evidence="2" type="ORF">PR048_010430</name>
</gene>
<feature type="region of interest" description="Disordered" evidence="1">
    <location>
        <begin position="411"/>
        <end position="464"/>
    </location>
</feature>
<accession>A0ABQ9I2R6</accession>
<dbReference type="Proteomes" id="UP001159363">
    <property type="component" value="Chromosome 3"/>
</dbReference>
<sequence>MGNSVQYALRMGVEGKGERGCREPGPDLHLCRQSAPFQSLMNAWRQACYSSAPLNQLNTTPLDTWQQTRAPSGVNDAVGTLPPLCGVWWGAYPLVGPERRISVRSFAGLYVERSAECKGHVSRPTGRRPGQTRTLVLPIRGNDALSRLILPRREASCCLSNENRPATVRLRRYYTIPHSVKACARSAIAAGIPDSTAPVMAFPALRGQISFHTRFRTWPITSQFQSVGRFPWLLLKRIDEETEKDASIMIIHPGNRVVRCRWLSGFLGDLPFPPPLHSGTAPNSLQSPSSALKTPLSRLADPEKRIFLHLSRRNIVVTTITFSRTSWINENVLDGTYLKYKHHVRVSEEGVIKSREFGVSCDLKRRLGDSGAARDDCGDLRECVGELVCNVKSRDARSFHSRERITVNTTWPMGTLGQGSAAESSMAEPTSKQASSYVTKHPSNEYERGKREIPKKTRRPAASSGTIPTCENLVARIAPSLLDLGRVIPPVVHLALDIDPKVRSVGKGHPIFPKRIPVELYYNTFKLRSTFAIGWYQLPRFLGACPRITDGPYTIENFQHLTLSLDLAFAFRHVSYGASHNGTAKGNCKHFTISKKLKFQVKVKQPFYRDSNRAVALVVGTRASASPLPVPLNCVRGISLARTRTEADGAIRHFACAQNATHHRPQCRPPPCPRFVGNLPFPSPLHSGRCSILTSITLIGSQDVVKSRTKARHSHFTHSHKEVQTSHTSLIDRLQVFHIAYSVSCDSKKQSHCDVSPTKLRPSTARK</sequence>
<name>A0ABQ9I2R6_9NEOP</name>
<organism evidence="2 3">
    <name type="scientific">Dryococelus australis</name>
    <dbReference type="NCBI Taxonomy" id="614101"/>
    <lineage>
        <taxon>Eukaryota</taxon>
        <taxon>Metazoa</taxon>
        <taxon>Ecdysozoa</taxon>
        <taxon>Arthropoda</taxon>
        <taxon>Hexapoda</taxon>
        <taxon>Insecta</taxon>
        <taxon>Pterygota</taxon>
        <taxon>Neoptera</taxon>
        <taxon>Polyneoptera</taxon>
        <taxon>Phasmatodea</taxon>
        <taxon>Verophasmatodea</taxon>
        <taxon>Anareolatae</taxon>
        <taxon>Phasmatidae</taxon>
        <taxon>Eurycanthinae</taxon>
        <taxon>Dryococelus</taxon>
    </lineage>
</organism>
<proteinExistence type="predicted"/>
<feature type="compositionally biased region" description="Polar residues" evidence="1">
    <location>
        <begin position="421"/>
        <end position="438"/>
    </location>
</feature>
<evidence type="ECO:0000256" key="1">
    <source>
        <dbReference type="SAM" id="MobiDB-lite"/>
    </source>
</evidence>
<evidence type="ECO:0000313" key="2">
    <source>
        <dbReference type="EMBL" id="KAJ8890921.1"/>
    </source>
</evidence>
<dbReference type="EMBL" id="JARBHB010000003">
    <property type="protein sequence ID" value="KAJ8890921.1"/>
    <property type="molecule type" value="Genomic_DNA"/>
</dbReference>
<reference evidence="2 3" key="1">
    <citation type="submission" date="2023-02" db="EMBL/GenBank/DDBJ databases">
        <title>LHISI_Scaffold_Assembly.</title>
        <authorList>
            <person name="Stuart O.P."/>
            <person name="Cleave R."/>
            <person name="Magrath M.J.L."/>
            <person name="Mikheyev A.S."/>
        </authorList>
    </citation>
    <scope>NUCLEOTIDE SEQUENCE [LARGE SCALE GENOMIC DNA]</scope>
    <source>
        <strain evidence="2">Daus_M_001</strain>
        <tissue evidence="2">Leg muscle</tissue>
    </source>
</reference>
<comment type="caution">
    <text evidence="2">The sequence shown here is derived from an EMBL/GenBank/DDBJ whole genome shotgun (WGS) entry which is preliminary data.</text>
</comment>
<feature type="compositionally biased region" description="Basic and acidic residues" evidence="1">
    <location>
        <begin position="442"/>
        <end position="455"/>
    </location>
</feature>
<protein>
    <submittedName>
        <fullName evidence="2">Uncharacterized protein</fullName>
    </submittedName>
</protein>
<evidence type="ECO:0000313" key="3">
    <source>
        <dbReference type="Proteomes" id="UP001159363"/>
    </source>
</evidence>
<keyword evidence="3" id="KW-1185">Reference proteome</keyword>